<feature type="region of interest" description="Disordered" evidence="1">
    <location>
        <begin position="690"/>
        <end position="714"/>
    </location>
</feature>
<feature type="transmembrane region" description="Helical" evidence="2">
    <location>
        <begin position="384"/>
        <end position="402"/>
    </location>
</feature>
<comment type="caution">
    <text evidence="3">The sequence shown here is derived from an EMBL/GenBank/DDBJ whole genome shotgun (WGS) entry which is preliminary data.</text>
</comment>
<feature type="compositionally biased region" description="Basic and acidic residues" evidence="1">
    <location>
        <begin position="63"/>
        <end position="80"/>
    </location>
</feature>
<feature type="compositionally biased region" description="Basic and acidic residues" evidence="1">
    <location>
        <begin position="880"/>
        <end position="903"/>
    </location>
</feature>
<keyword evidence="2" id="KW-0472">Membrane</keyword>
<feature type="compositionally biased region" description="Basic and acidic residues" evidence="1">
    <location>
        <begin position="795"/>
        <end position="817"/>
    </location>
</feature>
<feature type="region of interest" description="Disordered" evidence="1">
    <location>
        <begin position="298"/>
        <end position="355"/>
    </location>
</feature>
<feature type="compositionally biased region" description="Basic and acidic residues" evidence="1">
    <location>
        <begin position="129"/>
        <end position="143"/>
    </location>
</feature>
<feature type="transmembrane region" description="Helical" evidence="2">
    <location>
        <begin position="609"/>
        <end position="635"/>
    </location>
</feature>
<proteinExistence type="predicted"/>
<dbReference type="PANTHER" id="PTHR20992:SF9">
    <property type="entry name" value="AT15442P-RELATED"/>
    <property type="match status" value="1"/>
</dbReference>
<feature type="transmembrane region" description="Helical" evidence="2">
    <location>
        <begin position="518"/>
        <end position="540"/>
    </location>
</feature>
<feature type="compositionally biased region" description="Polar residues" evidence="1">
    <location>
        <begin position="160"/>
        <end position="175"/>
    </location>
</feature>
<feature type="region of interest" description="Disordered" evidence="1">
    <location>
        <begin position="795"/>
        <end position="903"/>
    </location>
</feature>
<dbReference type="PANTHER" id="PTHR20992">
    <property type="entry name" value="AT15442P-RELATED"/>
    <property type="match status" value="1"/>
</dbReference>
<keyword evidence="2" id="KW-1133">Transmembrane helix</keyword>
<dbReference type="Pfam" id="PF04087">
    <property type="entry name" value="DUF389"/>
    <property type="match status" value="1"/>
</dbReference>
<feature type="compositionally biased region" description="Acidic residues" evidence="1">
    <location>
        <begin position="705"/>
        <end position="714"/>
    </location>
</feature>
<gene>
    <name evidence="3" type="ORF">SNE40_004476</name>
</gene>
<dbReference type="AlphaFoldDB" id="A0AAN8PX86"/>
<feature type="compositionally biased region" description="Basic and acidic residues" evidence="1">
    <location>
        <begin position="298"/>
        <end position="321"/>
    </location>
</feature>
<feature type="compositionally biased region" description="Basic and acidic residues" evidence="1">
    <location>
        <begin position="835"/>
        <end position="844"/>
    </location>
</feature>
<feature type="region of interest" description="Disordered" evidence="1">
    <location>
        <begin position="63"/>
        <end position="89"/>
    </location>
</feature>
<feature type="compositionally biased region" description="Basic and acidic residues" evidence="1">
    <location>
        <begin position="104"/>
        <end position="120"/>
    </location>
</feature>
<sequence>MSYVLFEVVIPTEKEQAKAVLADLSVDNKERLSIKFEKGTDETDISQENVQTIKLADLIDSEKKKSEDELRIENNDKGNDSPKILVKNESAVDQESLITLSKNKSDTKSVKEKDEKKYDDVEWDFEEETPGKQDADIDSEKNVNFDLGDDEEVTNEKQTDGTNDDISAAKDNSSAAEDDTSLVESYTSAAENISSLTKDEKRPSLETQTSLVVLVPKYTALEFVKRALEDLEIEDCAWTKCYDNRYYKITFIEESGSRCEHILRRLQTAGIGQLDGSSISVIPLSILINKQTLKSLCNDKEKDNGKDKSEDGDQKDKKVSFEENESSGEETEEMNKEKEEKDKNEKEKDEKESEFNKEFKKSIKSRLVVDQVVQSVRNNALFTFDYMILVLLASLIAATGLVENSSVVIVASMLISPLMGPILAIVFGIVIRNGSLWKLGLRTELIGLLMCIMIGFVFGLIPGGMSLNGANWGSTDDFPTIEMSTRGVPRSLGIGLLIALPSGAGVALSVLGGNMGSLVGVAISASLLPPIVNAGIFWALSFLSLIHPLQTIPNKFVEVKVNATTNATFMNGTNMLNTTDTLLVAQRMCPEFVDNTYIPTFYCEMWKEAAILGLISLILAILNILCIIFMGVGVLKLKEVAPMPATPPSLKNFFHTDITIARKSYMTHKKNTNESRELCQQLMQERMKHEKANIVKRKKENKEETSDDDDDEEDRVYRTVTETIRDVCESPDVQDFITFTNSSRRNIADNYIHEDLRDRVRFKPTLEPISSQVNMFVPARRTSGPEKPIEQRKYEVSTYKDESTKTEEIEEDKKIEEPEQPLETDQKINSASDLQHLKDFDKFMEQTTKGNPDKLALTPSKSNDSLTNAENISTDIANNEIKDDQETKEDDVTKPLLKKKIES</sequence>
<accession>A0AAN8PX86</accession>
<feature type="transmembrane region" description="Helical" evidence="2">
    <location>
        <begin position="492"/>
        <end position="511"/>
    </location>
</feature>
<feature type="compositionally biased region" description="Basic and acidic residues" evidence="1">
    <location>
        <begin position="333"/>
        <end position="355"/>
    </location>
</feature>
<feature type="region of interest" description="Disordered" evidence="1">
    <location>
        <begin position="104"/>
        <end position="184"/>
    </location>
</feature>
<feature type="transmembrane region" description="Helical" evidence="2">
    <location>
        <begin position="408"/>
        <end position="431"/>
    </location>
</feature>
<dbReference type="EMBL" id="JAZGQO010000003">
    <property type="protein sequence ID" value="KAK6188259.1"/>
    <property type="molecule type" value="Genomic_DNA"/>
</dbReference>
<name>A0AAN8PX86_PATCE</name>
<keyword evidence="4" id="KW-1185">Reference proteome</keyword>
<organism evidence="3 4">
    <name type="scientific">Patella caerulea</name>
    <name type="common">Rayed Mediterranean limpet</name>
    <dbReference type="NCBI Taxonomy" id="87958"/>
    <lineage>
        <taxon>Eukaryota</taxon>
        <taxon>Metazoa</taxon>
        <taxon>Spiralia</taxon>
        <taxon>Lophotrochozoa</taxon>
        <taxon>Mollusca</taxon>
        <taxon>Gastropoda</taxon>
        <taxon>Patellogastropoda</taxon>
        <taxon>Patelloidea</taxon>
        <taxon>Patellidae</taxon>
        <taxon>Patella</taxon>
    </lineage>
</organism>
<keyword evidence="2" id="KW-0812">Transmembrane</keyword>
<feature type="transmembrane region" description="Helical" evidence="2">
    <location>
        <begin position="443"/>
        <end position="461"/>
    </location>
</feature>
<dbReference type="Proteomes" id="UP001347796">
    <property type="component" value="Unassembled WGS sequence"/>
</dbReference>
<feature type="compositionally biased region" description="Acidic residues" evidence="1">
    <location>
        <begin position="322"/>
        <end position="332"/>
    </location>
</feature>
<evidence type="ECO:0000256" key="1">
    <source>
        <dbReference type="SAM" id="MobiDB-lite"/>
    </source>
</evidence>
<reference evidence="3 4" key="1">
    <citation type="submission" date="2024-01" db="EMBL/GenBank/DDBJ databases">
        <title>The genome of the rayed Mediterranean limpet Patella caerulea (Linnaeus, 1758).</title>
        <authorList>
            <person name="Anh-Thu Weber A."/>
            <person name="Halstead-Nussloch G."/>
        </authorList>
    </citation>
    <scope>NUCLEOTIDE SEQUENCE [LARGE SCALE GENOMIC DNA]</scope>
    <source>
        <strain evidence="3">AATW-2023a</strain>
        <tissue evidence="3">Whole specimen</tissue>
    </source>
</reference>
<protein>
    <submittedName>
        <fullName evidence="3">Uncharacterized protein</fullName>
    </submittedName>
</protein>
<evidence type="ECO:0000313" key="3">
    <source>
        <dbReference type="EMBL" id="KAK6188259.1"/>
    </source>
</evidence>
<evidence type="ECO:0000256" key="2">
    <source>
        <dbReference type="SAM" id="Phobius"/>
    </source>
</evidence>
<dbReference type="InterPro" id="IPR005240">
    <property type="entry name" value="DUF389"/>
</dbReference>
<evidence type="ECO:0000313" key="4">
    <source>
        <dbReference type="Proteomes" id="UP001347796"/>
    </source>
</evidence>
<feature type="compositionally biased region" description="Polar residues" evidence="1">
    <location>
        <begin position="859"/>
        <end position="877"/>
    </location>
</feature>